<keyword evidence="2" id="KW-1185">Reference proteome</keyword>
<evidence type="ECO:0000313" key="1">
    <source>
        <dbReference type="EMBL" id="RDW69709.1"/>
    </source>
</evidence>
<gene>
    <name evidence="1" type="ORF">BP6252_08729</name>
</gene>
<proteinExistence type="predicted"/>
<dbReference type="Proteomes" id="UP000256645">
    <property type="component" value="Unassembled WGS sequence"/>
</dbReference>
<dbReference type="Pfam" id="PF14328">
    <property type="entry name" value="DUF4385"/>
    <property type="match status" value="1"/>
</dbReference>
<dbReference type="AlphaFoldDB" id="A0A3D8R6P2"/>
<organism evidence="1 2">
    <name type="scientific">Coleophoma cylindrospora</name>
    <dbReference type="NCBI Taxonomy" id="1849047"/>
    <lineage>
        <taxon>Eukaryota</taxon>
        <taxon>Fungi</taxon>
        <taxon>Dikarya</taxon>
        <taxon>Ascomycota</taxon>
        <taxon>Pezizomycotina</taxon>
        <taxon>Leotiomycetes</taxon>
        <taxon>Helotiales</taxon>
        <taxon>Dermateaceae</taxon>
        <taxon>Coleophoma</taxon>
    </lineage>
</organism>
<dbReference type="EMBL" id="PDLM01000009">
    <property type="protein sequence ID" value="RDW69709.1"/>
    <property type="molecule type" value="Genomic_DNA"/>
</dbReference>
<accession>A0A3D8R6P2</accession>
<name>A0A3D8R6P2_9HELO</name>
<protein>
    <submittedName>
        <fullName evidence="1">Uncharacterized protein</fullName>
    </submittedName>
</protein>
<reference evidence="1 2" key="1">
    <citation type="journal article" date="2018" name="IMA Fungus">
        <title>IMA Genome-F 9: Draft genome sequence of Annulohypoxylon stygium, Aspergillus mulundensis, Berkeleyomyces basicola (syn. Thielaviopsis basicola), Ceratocystis smalleyi, two Cercospora beticola strains, Coleophoma cylindrospora, Fusarium fracticaudum, Phialophora cf. hyalina, and Morchella septimelata.</title>
        <authorList>
            <person name="Wingfield B.D."/>
            <person name="Bills G.F."/>
            <person name="Dong Y."/>
            <person name="Huang W."/>
            <person name="Nel W.J."/>
            <person name="Swalarsk-Parry B.S."/>
            <person name="Vaghefi N."/>
            <person name="Wilken P.M."/>
            <person name="An Z."/>
            <person name="de Beer Z.W."/>
            <person name="De Vos L."/>
            <person name="Chen L."/>
            <person name="Duong T.A."/>
            <person name="Gao Y."/>
            <person name="Hammerbacher A."/>
            <person name="Kikkert J.R."/>
            <person name="Li Y."/>
            <person name="Li H."/>
            <person name="Li K."/>
            <person name="Li Q."/>
            <person name="Liu X."/>
            <person name="Ma X."/>
            <person name="Naidoo K."/>
            <person name="Pethybridge S.J."/>
            <person name="Sun J."/>
            <person name="Steenkamp E.T."/>
            <person name="van der Nest M.A."/>
            <person name="van Wyk S."/>
            <person name="Wingfield M.J."/>
            <person name="Xiong C."/>
            <person name="Yue Q."/>
            <person name="Zhang X."/>
        </authorList>
    </citation>
    <scope>NUCLEOTIDE SEQUENCE [LARGE SCALE GENOMIC DNA]</scope>
    <source>
        <strain evidence="1 2">BP6252</strain>
    </source>
</reference>
<dbReference type="InterPro" id="IPR025494">
    <property type="entry name" value="DUF4385"/>
</dbReference>
<sequence length="180" mass="21490">MSTFTKPTKAHLMAYHIARGEMGVLTYEPYKSYLLPHWRFRTAAIARTSADKLWDEFLHFYENDDFVGMDMARKFIQMGMTRAKRYANYKGGRKYVDGKDKGNRIEKSGGHAGREEKERASLIFREVWDRCREHEGYQRMKGEFLMEQKEWTKMHDQVKLEQGREIETKEEHPKIKIEND</sequence>
<comment type="caution">
    <text evidence="1">The sequence shown here is derived from an EMBL/GenBank/DDBJ whole genome shotgun (WGS) entry which is preliminary data.</text>
</comment>
<dbReference type="OrthoDB" id="2589819at2759"/>
<evidence type="ECO:0000313" key="2">
    <source>
        <dbReference type="Proteomes" id="UP000256645"/>
    </source>
</evidence>